<evidence type="ECO:0000313" key="3">
    <source>
        <dbReference type="Proteomes" id="UP001221757"/>
    </source>
</evidence>
<accession>A0AAD7G4J4</accession>
<reference evidence="2" key="1">
    <citation type="submission" date="2023-03" db="EMBL/GenBank/DDBJ databases">
        <title>Massive genome expansion in bonnet fungi (Mycena s.s.) driven by repeated elements and novel gene families across ecological guilds.</title>
        <authorList>
            <consortium name="Lawrence Berkeley National Laboratory"/>
            <person name="Harder C.B."/>
            <person name="Miyauchi S."/>
            <person name="Viragh M."/>
            <person name="Kuo A."/>
            <person name="Thoen E."/>
            <person name="Andreopoulos B."/>
            <person name="Lu D."/>
            <person name="Skrede I."/>
            <person name="Drula E."/>
            <person name="Henrissat B."/>
            <person name="Morin E."/>
            <person name="Kohler A."/>
            <person name="Barry K."/>
            <person name="LaButti K."/>
            <person name="Morin E."/>
            <person name="Salamov A."/>
            <person name="Lipzen A."/>
            <person name="Mereny Z."/>
            <person name="Hegedus B."/>
            <person name="Baldrian P."/>
            <person name="Stursova M."/>
            <person name="Weitz H."/>
            <person name="Taylor A."/>
            <person name="Grigoriev I.V."/>
            <person name="Nagy L.G."/>
            <person name="Martin F."/>
            <person name="Kauserud H."/>
        </authorList>
    </citation>
    <scope>NUCLEOTIDE SEQUENCE</scope>
    <source>
        <strain evidence="2">CBHHK067</strain>
    </source>
</reference>
<dbReference type="Proteomes" id="UP001221757">
    <property type="component" value="Unassembled WGS sequence"/>
</dbReference>
<dbReference type="AlphaFoldDB" id="A0AAD7G4J4"/>
<organism evidence="2 3">
    <name type="scientific">Mycena rosella</name>
    <name type="common">Pink bonnet</name>
    <name type="synonym">Agaricus rosellus</name>
    <dbReference type="NCBI Taxonomy" id="1033263"/>
    <lineage>
        <taxon>Eukaryota</taxon>
        <taxon>Fungi</taxon>
        <taxon>Dikarya</taxon>
        <taxon>Basidiomycota</taxon>
        <taxon>Agaricomycotina</taxon>
        <taxon>Agaricomycetes</taxon>
        <taxon>Agaricomycetidae</taxon>
        <taxon>Agaricales</taxon>
        <taxon>Marasmiineae</taxon>
        <taxon>Mycenaceae</taxon>
        <taxon>Mycena</taxon>
    </lineage>
</organism>
<evidence type="ECO:0000313" key="2">
    <source>
        <dbReference type="EMBL" id="KAJ7658884.1"/>
    </source>
</evidence>
<keyword evidence="3" id="KW-1185">Reference proteome</keyword>
<dbReference type="EMBL" id="JARKIE010000276">
    <property type="protein sequence ID" value="KAJ7658884.1"/>
    <property type="molecule type" value="Genomic_DNA"/>
</dbReference>
<sequence length="172" mass="18745">MAERSSEPASLADDESEELNDKSERSSREFGQFWQWRPQSQIRSSDKGIALIEKVRWKTDSTALTPPVETGNAANAEVTAAGRAKETVKRGRTIFGKLKYLSTVAEGGVGSDSVLENRSYGFVSSGSKIVLARVITMYSKGGDKAGAHSTAHRSESIGALSYLFFLTYEHGF</sequence>
<feature type="compositionally biased region" description="Basic and acidic residues" evidence="1">
    <location>
        <begin position="19"/>
        <end position="28"/>
    </location>
</feature>
<feature type="region of interest" description="Disordered" evidence="1">
    <location>
        <begin position="1"/>
        <end position="32"/>
    </location>
</feature>
<evidence type="ECO:0000256" key="1">
    <source>
        <dbReference type="SAM" id="MobiDB-lite"/>
    </source>
</evidence>
<name>A0AAD7G4J4_MYCRO</name>
<proteinExistence type="predicted"/>
<comment type="caution">
    <text evidence="2">The sequence shown here is derived from an EMBL/GenBank/DDBJ whole genome shotgun (WGS) entry which is preliminary data.</text>
</comment>
<gene>
    <name evidence="2" type="ORF">B0H17DRAFT_1145495</name>
</gene>
<protein>
    <submittedName>
        <fullName evidence="2">Uncharacterized protein</fullName>
    </submittedName>
</protein>